<dbReference type="EMBL" id="JALLPB020000105">
    <property type="protein sequence ID" value="KAL3817425.1"/>
    <property type="molecule type" value="Genomic_DNA"/>
</dbReference>
<name>A0ABD3RYX5_9STRA</name>
<keyword evidence="1" id="KW-0812">Transmembrane</keyword>
<organism evidence="2 3">
    <name type="scientific">Cyclostephanos tholiformis</name>
    <dbReference type="NCBI Taxonomy" id="382380"/>
    <lineage>
        <taxon>Eukaryota</taxon>
        <taxon>Sar</taxon>
        <taxon>Stramenopiles</taxon>
        <taxon>Ochrophyta</taxon>
        <taxon>Bacillariophyta</taxon>
        <taxon>Coscinodiscophyceae</taxon>
        <taxon>Thalassiosirophycidae</taxon>
        <taxon>Stephanodiscales</taxon>
        <taxon>Stephanodiscaceae</taxon>
        <taxon>Cyclostephanos</taxon>
    </lineage>
</organism>
<sequence>MFSPTADGILAALLSPLFMMIGFFIWDARWTVSGGSAFALNS</sequence>
<keyword evidence="3" id="KW-1185">Reference proteome</keyword>
<feature type="transmembrane region" description="Helical" evidence="1">
    <location>
        <begin position="6"/>
        <end position="26"/>
    </location>
</feature>
<keyword evidence="1" id="KW-0472">Membrane</keyword>
<proteinExistence type="predicted"/>
<protein>
    <recommendedName>
        <fullName evidence="4">ABC transporter permease</fullName>
    </recommendedName>
</protein>
<accession>A0ABD3RYX5</accession>
<dbReference type="Proteomes" id="UP001530377">
    <property type="component" value="Unassembled WGS sequence"/>
</dbReference>
<gene>
    <name evidence="2" type="ORF">ACHAXA_011054</name>
</gene>
<keyword evidence="1" id="KW-1133">Transmembrane helix</keyword>
<comment type="caution">
    <text evidence="2">The sequence shown here is derived from an EMBL/GenBank/DDBJ whole genome shotgun (WGS) entry which is preliminary data.</text>
</comment>
<evidence type="ECO:0000256" key="1">
    <source>
        <dbReference type="SAM" id="Phobius"/>
    </source>
</evidence>
<evidence type="ECO:0000313" key="3">
    <source>
        <dbReference type="Proteomes" id="UP001530377"/>
    </source>
</evidence>
<evidence type="ECO:0008006" key="4">
    <source>
        <dbReference type="Google" id="ProtNLM"/>
    </source>
</evidence>
<dbReference type="AlphaFoldDB" id="A0ABD3RYX5"/>
<reference evidence="2 3" key="1">
    <citation type="submission" date="2024-10" db="EMBL/GenBank/DDBJ databases">
        <title>Updated reference genomes for cyclostephanoid diatoms.</title>
        <authorList>
            <person name="Roberts W.R."/>
            <person name="Alverson A.J."/>
        </authorList>
    </citation>
    <scope>NUCLEOTIDE SEQUENCE [LARGE SCALE GENOMIC DNA]</scope>
    <source>
        <strain evidence="2 3">AJA228-03</strain>
    </source>
</reference>
<evidence type="ECO:0000313" key="2">
    <source>
        <dbReference type="EMBL" id="KAL3817425.1"/>
    </source>
</evidence>